<organism evidence="2 3">
    <name type="scientific">Stieleria marina</name>
    <dbReference type="NCBI Taxonomy" id="1930275"/>
    <lineage>
        <taxon>Bacteria</taxon>
        <taxon>Pseudomonadati</taxon>
        <taxon>Planctomycetota</taxon>
        <taxon>Planctomycetia</taxon>
        <taxon>Pirellulales</taxon>
        <taxon>Pirellulaceae</taxon>
        <taxon>Stieleria</taxon>
    </lineage>
</organism>
<accession>A0A517P212</accession>
<feature type="transmembrane region" description="Helical" evidence="1">
    <location>
        <begin position="12"/>
        <end position="37"/>
    </location>
</feature>
<keyword evidence="3" id="KW-1185">Reference proteome</keyword>
<protein>
    <submittedName>
        <fullName evidence="2">Uncharacterized protein</fullName>
    </submittedName>
</protein>
<proteinExistence type="predicted"/>
<evidence type="ECO:0000256" key="1">
    <source>
        <dbReference type="SAM" id="Phobius"/>
    </source>
</evidence>
<dbReference type="Proteomes" id="UP000319817">
    <property type="component" value="Chromosome"/>
</dbReference>
<evidence type="ECO:0000313" key="3">
    <source>
        <dbReference type="Proteomes" id="UP000319817"/>
    </source>
</evidence>
<evidence type="ECO:0000313" key="2">
    <source>
        <dbReference type="EMBL" id="QDT13417.1"/>
    </source>
</evidence>
<name>A0A517P212_9BACT</name>
<keyword evidence="1" id="KW-0812">Transmembrane</keyword>
<gene>
    <name evidence="2" type="ORF">K239x_54350</name>
</gene>
<keyword evidence="1" id="KW-0472">Membrane</keyword>
<reference evidence="2 3" key="1">
    <citation type="submission" date="2019-02" db="EMBL/GenBank/DDBJ databases">
        <title>Deep-cultivation of Planctomycetes and their phenomic and genomic characterization uncovers novel biology.</title>
        <authorList>
            <person name="Wiegand S."/>
            <person name="Jogler M."/>
            <person name="Boedeker C."/>
            <person name="Pinto D."/>
            <person name="Vollmers J."/>
            <person name="Rivas-Marin E."/>
            <person name="Kohn T."/>
            <person name="Peeters S.H."/>
            <person name="Heuer A."/>
            <person name="Rast P."/>
            <person name="Oberbeckmann S."/>
            <person name="Bunk B."/>
            <person name="Jeske O."/>
            <person name="Meyerdierks A."/>
            <person name="Storesund J.E."/>
            <person name="Kallscheuer N."/>
            <person name="Luecker S."/>
            <person name="Lage O.M."/>
            <person name="Pohl T."/>
            <person name="Merkel B.J."/>
            <person name="Hornburger P."/>
            <person name="Mueller R.-W."/>
            <person name="Bruemmer F."/>
            <person name="Labrenz M."/>
            <person name="Spormann A.M."/>
            <person name="Op den Camp H."/>
            <person name="Overmann J."/>
            <person name="Amann R."/>
            <person name="Jetten M.S.M."/>
            <person name="Mascher T."/>
            <person name="Medema M.H."/>
            <person name="Devos D.P."/>
            <person name="Kaster A.-K."/>
            <person name="Ovreas L."/>
            <person name="Rohde M."/>
            <person name="Galperin M.Y."/>
            <person name="Jogler C."/>
        </authorList>
    </citation>
    <scope>NUCLEOTIDE SEQUENCE [LARGE SCALE GENOMIC DNA]</scope>
    <source>
        <strain evidence="2 3">K23_9</strain>
    </source>
</reference>
<dbReference type="EMBL" id="CP036526">
    <property type="protein sequence ID" value="QDT13417.1"/>
    <property type="molecule type" value="Genomic_DNA"/>
</dbReference>
<dbReference type="AlphaFoldDB" id="A0A517P212"/>
<sequence length="56" mass="6289">MQSLDIKRFSFAVAAASAVSYLGWLFGALIVCCYNWLGSRMYPAKLEPYAYNCISK</sequence>
<keyword evidence="1" id="KW-1133">Transmembrane helix</keyword>